<protein>
    <submittedName>
        <fullName evidence="1">Uncharacterized protein</fullName>
    </submittedName>
</protein>
<dbReference type="EMBL" id="LXHE01000023">
    <property type="protein sequence ID" value="OAU99266.1"/>
    <property type="molecule type" value="Genomic_DNA"/>
</dbReference>
<proteinExistence type="predicted"/>
<evidence type="ECO:0000313" key="2">
    <source>
        <dbReference type="Proteomes" id="UP000078446"/>
    </source>
</evidence>
<comment type="caution">
    <text evidence="1">The sequence shown here is derived from an EMBL/GenBank/DDBJ whole genome shotgun (WGS) entry which is preliminary data.</text>
</comment>
<dbReference type="InterPro" id="IPR038181">
    <property type="entry name" value="Ntox21_sf"/>
</dbReference>
<organism evidence="1 2">
    <name type="scientific">Moraxella catarrhalis</name>
    <name type="common">Branhamella catarrhalis</name>
    <dbReference type="NCBI Taxonomy" id="480"/>
    <lineage>
        <taxon>Bacteria</taxon>
        <taxon>Pseudomonadati</taxon>
        <taxon>Pseudomonadota</taxon>
        <taxon>Gammaproteobacteria</taxon>
        <taxon>Moraxellales</taxon>
        <taxon>Moraxellaceae</taxon>
        <taxon>Moraxella</taxon>
    </lineage>
</organism>
<sequence>MGDHLEWNMHSHNGGVWKIFDKKGKRLGAADKDLVIFKD</sequence>
<evidence type="ECO:0000313" key="1">
    <source>
        <dbReference type="EMBL" id="OAU99266.1"/>
    </source>
</evidence>
<name>A0A7Z1A310_MORCA</name>
<dbReference type="Proteomes" id="UP000078446">
    <property type="component" value="Unassembled WGS sequence"/>
</dbReference>
<dbReference type="Gene3D" id="3.10.380.20">
    <property type="entry name" value="Novel toxin 21 (CdiA), C-terminal domain"/>
    <property type="match status" value="1"/>
</dbReference>
<accession>A0A7Z1A310</accession>
<reference evidence="1 2" key="1">
    <citation type="journal article" date="2016" name="Genome Biol. Evol.">
        <title>Comparative Genomic Analyses of the Moraxella catarrhalis Serosensitive and Seroresistant Lineages Demonstrate Their Independent Evolution.</title>
        <authorList>
            <person name="Earl J.P."/>
            <person name="de Vries S.P."/>
            <person name="Ahmed A."/>
            <person name="Powell E."/>
            <person name="Schultz M.P."/>
            <person name="Hermans P.W."/>
            <person name="Hill D.J."/>
            <person name="Zhou Z."/>
            <person name="Constantinidou C.I."/>
            <person name="Hu F.Z."/>
            <person name="Bootsma H.J."/>
            <person name="Ehrlich G.D."/>
        </authorList>
    </citation>
    <scope>NUCLEOTIDE SEQUENCE [LARGE SCALE GENOMIC DNA]</scope>
    <source>
        <strain evidence="1 2">Z7574</strain>
    </source>
</reference>
<dbReference type="AlphaFoldDB" id="A0A7Z1A310"/>
<gene>
    <name evidence="1" type="ORF">AO382_2109</name>
</gene>